<proteinExistence type="predicted"/>
<name>A0A0A8JZW3_9HYPH</name>
<gene>
    <name evidence="1" type="ORF">GL4_0892</name>
</gene>
<evidence type="ECO:0000313" key="2">
    <source>
        <dbReference type="Proteomes" id="UP000031643"/>
    </source>
</evidence>
<dbReference type="AlphaFoldDB" id="A0A0A8JZW3"/>
<dbReference type="KEGG" id="mcg:GL4_0892"/>
<organism evidence="1 2">
    <name type="scientific">Methyloceanibacter caenitepidi</name>
    <dbReference type="NCBI Taxonomy" id="1384459"/>
    <lineage>
        <taxon>Bacteria</taxon>
        <taxon>Pseudomonadati</taxon>
        <taxon>Pseudomonadota</taxon>
        <taxon>Alphaproteobacteria</taxon>
        <taxon>Hyphomicrobiales</taxon>
        <taxon>Hyphomicrobiaceae</taxon>
        <taxon>Methyloceanibacter</taxon>
    </lineage>
</organism>
<dbReference type="Proteomes" id="UP000031643">
    <property type="component" value="Chromosome"/>
</dbReference>
<keyword evidence="2" id="KW-1185">Reference proteome</keyword>
<dbReference type="OrthoDB" id="489040at2"/>
<dbReference type="EMBL" id="AP014648">
    <property type="protein sequence ID" value="BAQ16353.1"/>
    <property type="molecule type" value="Genomic_DNA"/>
</dbReference>
<reference evidence="1 2" key="1">
    <citation type="submission" date="2014-09" db="EMBL/GenBank/DDBJ databases">
        <title>Genome sequencing of Methyloceanibacter caenitepidi Gela4.</title>
        <authorList>
            <person name="Takeuchi M."/>
            <person name="Susumu S."/>
            <person name="Kamagata Y."/>
            <person name="Oshima K."/>
            <person name="Hattori M."/>
            <person name="Iwasaki W."/>
        </authorList>
    </citation>
    <scope>NUCLEOTIDE SEQUENCE [LARGE SCALE GENOMIC DNA]</scope>
    <source>
        <strain evidence="1 2">Gela4</strain>
    </source>
</reference>
<dbReference type="HOGENOM" id="CLU_146660_0_0_5"/>
<dbReference type="STRING" id="1384459.GL4_0892"/>
<accession>A0A0A8JZW3</accession>
<sequence>MHMDRPVFVFGSDIAGHHTDGDALVALRTRGAVYGRGCGPQGNAYAIPTRSGTGRPRPRQDIAASVNDFLRFTRMRPWALFDVAPIGCRLAGYSPEDIAPMFATAPHNVSLPTAFEHVLARKTRDKTHGGEAT</sequence>
<evidence type="ECO:0000313" key="1">
    <source>
        <dbReference type="EMBL" id="BAQ16353.1"/>
    </source>
</evidence>
<protein>
    <submittedName>
        <fullName evidence="1">Phage protein</fullName>
    </submittedName>
</protein>